<evidence type="ECO:0000313" key="3">
    <source>
        <dbReference type="EMBL" id="MUP39543.1"/>
    </source>
</evidence>
<evidence type="ECO:0000259" key="2">
    <source>
        <dbReference type="PROSITE" id="PS50093"/>
    </source>
</evidence>
<dbReference type="Proteomes" id="UP000462449">
    <property type="component" value="Unassembled WGS sequence"/>
</dbReference>
<dbReference type="InterPro" id="IPR035986">
    <property type="entry name" value="PKD_dom_sf"/>
</dbReference>
<evidence type="ECO:0000313" key="4">
    <source>
        <dbReference type="EMBL" id="MVB08748.1"/>
    </source>
</evidence>
<organism evidence="3 6">
    <name type="scientific">Labilibaculum euxinus</name>
    <dbReference type="NCBI Taxonomy" id="2686357"/>
    <lineage>
        <taxon>Bacteria</taxon>
        <taxon>Pseudomonadati</taxon>
        <taxon>Bacteroidota</taxon>
        <taxon>Bacteroidia</taxon>
        <taxon>Marinilabiliales</taxon>
        <taxon>Marinifilaceae</taxon>
        <taxon>Labilibaculum</taxon>
    </lineage>
</organism>
<evidence type="ECO:0000313" key="5">
    <source>
        <dbReference type="Proteomes" id="UP000285951"/>
    </source>
</evidence>
<dbReference type="EMBL" id="WOTW01000052">
    <property type="protein sequence ID" value="MUP39543.1"/>
    <property type="molecule type" value="Genomic_DNA"/>
</dbReference>
<dbReference type="OrthoDB" id="9770276at2"/>
<feature type="non-terminal residue" evidence="3">
    <location>
        <position position="706"/>
    </location>
</feature>
<keyword evidence="1" id="KW-0732">Signal</keyword>
<proteinExistence type="predicted"/>
<dbReference type="AlphaFoldDB" id="A0A7M4DA64"/>
<feature type="chain" id="PRO_5029854594" evidence="1">
    <location>
        <begin position="22"/>
        <end position="706"/>
    </location>
</feature>
<evidence type="ECO:0000313" key="6">
    <source>
        <dbReference type="Proteomes" id="UP000462449"/>
    </source>
</evidence>
<dbReference type="InterPro" id="IPR013783">
    <property type="entry name" value="Ig-like_fold"/>
</dbReference>
<dbReference type="EMBL" id="QTZN02000052">
    <property type="protein sequence ID" value="MVB08748.1"/>
    <property type="molecule type" value="Genomic_DNA"/>
</dbReference>
<name>A0A7M4DA64_9BACT</name>
<sequence>MKKVILLLLLFSITHTLYSQNIDKYEYWFDDNFTSRISVTETGVATLELSNNTITTGLSDGFHSVHFRFRDDSKRWSVPVTDFFRKYPDGTVAVTRNISKFEYWIDDDFASRIVSAIPLTNIANLNQVMDTKTLATGFHSIHFRFRDDSKQWSTPVTSFFRKYEIGTESIVRKINGFEYWMDDNFAGRHASATPLTEIANLNQVMDTKTLSAGFHSIHFRFRDDSKQWSTPVTSFFRKYEIGTESIVRKINGFEYWMDDDFNNRIASSLPLADTAVINQVLDTKLLASGFHSIHMRFKDDSNQWSVPATSFIRKYGSNSGIIARKITSYRYWFNDDLTSINQVDLSESITPFTLSESIHLDQLPIGDNQLIHFQFLDDTKQWSVATTDTINRLARVVANFTADKTENCGSMTVQFTNNSSDGETYLWDFGDGNTSTEENPLHTYDTAGSFTVSLTTTNDTYSLSDVSSITDFISIHEIPSIDLGADVQICEGSEHTFSVADNFAQYFWNNAEGTNELIASAEGDYTLKVVDNNGCEATDVANLSFHTAPTVDLDADVQICEGSEHTFSAADNFAQYFWNNTEGTNELIASAEGDYTLKVIDANGCEATDIANLSFHAAPSVDLGADVQICEGSEHTFSAADNFAQYFWNNAEGTNELNASAEGDYTLKVVDNNGCEATDVANLSFHTAPSVDLGADVQICQGGEHT</sequence>
<reference evidence="4 5" key="1">
    <citation type="submission" date="2019-11" db="EMBL/GenBank/DDBJ databases">
        <title>Draft genome sequence of Labilibaculum sp. strain SYP isolated from Black Sea.</title>
        <authorList>
            <person name="Yadav S."/>
            <person name="Villanueva L."/>
        </authorList>
    </citation>
    <scope>NUCLEOTIDE SEQUENCE [LARGE SCALE GENOMIC DNA]</scope>
    <source>
        <strain evidence="4 5">44</strain>
    </source>
</reference>
<dbReference type="InterPro" id="IPR022409">
    <property type="entry name" value="PKD/Chitinase_dom"/>
</dbReference>
<protein>
    <submittedName>
        <fullName evidence="3">PKD domain-containing protein</fullName>
    </submittedName>
</protein>
<dbReference type="PROSITE" id="PS50093">
    <property type="entry name" value="PKD"/>
    <property type="match status" value="1"/>
</dbReference>
<feature type="signal peptide" evidence="1">
    <location>
        <begin position="1"/>
        <end position="21"/>
    </location>
</feature>
<evidence type="ECO:0000256" key="1">
    <source>
        <dbReference type="SAM" id="SignalP"/>
    </source>
</evidence>
<keyword evidence="5" id="KW-1185">Reference proteome</keyword>
<dbReference type="CDD" id="cd00146">
    <property type="entry name" value="PKD"/>
    <property type="match status" value="1"/>
</dbReference>
<dbReference type="RefSeq" id="WP_156196948.1">
    <property type="nucleotide sequence ID" value="NZ_QTZN02000052.1"/>
</dbReference>
<dbReference type="SUPFAM" id="SSF49299">
    <property type="entry name" value="PKD domain"/>
    <property type="match status" value="1"/>
</dbReference>
<accession>A0A7M4DA64</accession>
<feature type="domain" description="PKD" evidence="2">
    <location>
        <begin position="417"/>
        <end position="458"/>
    </location>
</feature>
<dbReference type="SMART" id="SM00089">
    <property type="entry name" value="PKD"/>
    <property type="match status" value="1"/>
</dbReference>
<reference evidence="3 6" key="2">
    <citation type="submission" date="2019-12" db="EMBL/GenBank/DDBJ databases">
        <title>Draft genome sequence of Labilibaculum sp. strain 44 isolated from deep waters of Black Sea.</title>
        <authorList>
            <person name="Yadav S."/>
            <person name="Villanueva L."/>
        </authorList>
    </citation>
    <scope>NUCLEOTIDE SEQUENCE [LARGE SCALE GENOMIC DNA]</scope>
    <source>
        <strain evidence="3 6">44</strain>
    </source>
</reference>
<comment type="caution">
    <text evidence="3">The sequence shown here is derived from an EMBL/GenBank/DDBJ whole genome shotgun (WGS) entry which is preliminary data.</text>
</comment>
<dbReference type="Pfam" id="PF18911">
    <property type="entry name" value="PKD_4"/>
    <property type="match status" value="1"/>
</dbReference>
<dbReference type="InterPro" id="IPR000601">
    <property type="entry name" value="PKD_dom"/>
</dbReference>
<gene>
    <name evidence="4" type="ORF">DWB62_017110</name>
    <name evidence="3" type="ORF">GNY23_17110</name>
</gene>
<dbReference type="Proteomes" id="UP000285951">
    <property type="component" value="Unassembled WGS sequence"/>
</dbReference>
<dbReference type="Gene3D" id="2.60.40.10">
    <property type="entry name" value="Immunoglobulins"/>
    <property type="match status" value="1"/>
</dbReference>